<dbReference type="EMBL" id="JABELX010000004">
    <property type="protein sequence ID" value="NNH70701.1"/>
    <property type="molecule type" value="Genomic_DNA"/>
</dbReference>
<dbReference type="RefSeq" id="WP_067522478.1">
    <property type="nucleotide sequence ID" value="NZ_JABELX010000004.1"/>
</dbReference>
<protein>
    <submittedName>
        <fullName evidence="3">Uncharacterized protein</fullName>
    </submittedName>
</protein>
<proteinExistence type="predicted"/>
<feature type="compositionally biased region" description="Low complexity" evidence="1">
    <location>
        <begin position="91"/>
        <end position="103"/>
    </location>
</feature>
<comment type="caution">
    <text evidence="3">The sequence shown here is derived from an EMBL/GenBank/DDBJ whole genome shotgun (WGS) entry which is preliminary data.</text>
</comment>
<keyword evidence="2" id="KW-0812">Transmembrane</keyword>
<reference evidence="3 4" key="1">
    <citation type="submission" date="2020-05" db="EMBL/GenBank/DDBJ databases">
        <title>MicrobeNet Type strains.</title>
        <authorList>
            <person name="Nicholson A.C."/>
        </authorList>
    </citation>
    <scope>NUCLEOTIDE SEQUENCE [LARGE SCALE GENOMIC DNA]</scope>
    <source>
        <strain evidence="3 4">JCM 3224</strain>
    </source>
</reference>
<organism evidence="3 4">
    <name type="scientific">Nocardia uniformis</name>
    <dbReference type="NCBI Taxonomy" id="53432"/>
    <lineage>
        <taxon>Bacteria</taxon>
        <taxon>Bacillati</taxon>
        <taxon>Actinomycetota</taxon>
        <taxon>Actinomycetes</taxon>
        <taxon>Mycobacteriales</taxon>
        <taxon>Nocardiaceae</taxon>
        <taxon>Nocardia</taxon>
    </lineage>
</organism>
<sequence>MLTIIGLIALLGAVAVGVAGIQANSGETLPGGFTVFGQNYSGSSGALFGYGMIVGAIGALGLILLLTAVWTASRRGSIARRELRQTKRQMAARPAAPAAAAPAPVAPAPAPARAAPPDSKPTWSFNRFMNRPPADKSVTPAHK</sequence>
<keyword evidence="2" id="KW-0472">Membrane</keyword>
<keyword evidence="2" id="KW-1133">Transmembrane helix</keyword>
<feature type="region of interest" description="Disordered" evidence="1">
    <location>
        <begin position="84"/>
        <end position="143"/>
    </location>
</feature>
<keyword evidence="4" id="KW-1185">Reference proteome</keyword>
<evidence type="ECO:0000256" key="1">
    <source>
        <dbReference type="SAM" id="MobiDB-lite"/>
    </source>
</evidence>
<feature type="transmembrane region" description="Helical" evidence="2">
    <location>
        <begin position="47"/>
        <end position="72"/>
    </location>
</feature>
<dbReference type="Proteomes" id="UP000586827">
    <property type="component" value="Unassembled WGS sequence"/>
</dbReference>
<accession>A0A849CCG8</accession>
<evidence type="ECO:0000256" key="2">
    <source>
        <dbReference type="SAM" id="Phobius"/>
    </source>
</evidence>
<name>A0A849CCG8_9NOCA</name>
<evidence type="ECO:0000313" key="4">
    <source>
        <dbReference type="Proteomes" id="UP000586827"/>
    </source>
</evidence>
<evidence type="ECO:0000313" key="3">
    <source>
        <dbReference type="EMBL" id="NNH70701.1"/>
    </source>
</evidence>
<gene>
    <name evidence="3" type="ORF">HLB23_12635</name>
</gene>
<dbReference type="AlphaFoldDB" id="A0A849CCG8"/>